<dbReference type="EMBL" id="DTKL01000073">
    <property type="protein sequence ID" value="HGY95339.1"/>
    <property type="molecule type" value="Genomic_DNA"/>
</dbReference>
<evidence type="ECO:0000313" key="3">
    <source>
        <dbReference type="EMBL" id="HGY95339.1"/>
    </source>
</evidence>
<dbReference type="GO" id="GO:0006167">
    <property type="term" value="P:AMP biosynthetic process"/>
    <property type="evidence" value="ECO:0007669"/>
    <property type="project" value="TreeGrafter"/>
</dbReference>
<evidence type="ECO:0000256" key="1">
    <source>
        <dbReference type="SAM" id="MobiDB-lite"/>
    </source>
</evidence>
<dbReference type="CDD" id="cd04662">
    <property type="entry name" value="NUDIX_Hydrolase"/>
    <property type="match status" value="1"/>
</dbReference>
<sequence>MARHSRRTGTTRPAPRSQKRSAGLLLYRRRQGALEVFLVHPGGPFWTHRDAGAWTLPKGELLPGEEPLATAQREFQEETSFALPSRNPDDYLPLGTIRQLSGKLVHGWAAEGDCDPAALQSNLTEVEYPPRSGQKLTIPEVDRGAWFTMPQAQEKILPAQALFLTRLEETLARHN</sequence>
<dbReference type="GO" id="GO:0006754">
    <property type="term" value="P:ATP biosynthetic process"/>
    <property type="evidence" value="ECO:0007669"/>
    <property type="project" value="TreeGrafter"/>
</dbReference>
<dbReference type="PROSITE" id="PS51462">
    <property type="entry name" value="NUDIX"/>
    <property type="match status" value="1"/>
</dbReference>
<evidence type="ECO:0000259" key="2">
    <source>
        <dbReference type="PROSITE" id="PS51462"/>
    </source>
</evidence>
<proteinExistence type="predicted"/>
<dbReference type="Gene3D" id="3.90.79.10">
    <property type="entry name" value="Nucleoside Triphosphate Pyrophosphohydrolase"/>
    <property type="match status" value="1"/>
</dbReference>
<feature type="region of interest" description="Disordered" evidence="1">
    <location>
        <begin position="1"/>
        <end position="22"/>
    </location>
</feature>
<dbReference type="SUPFAM" id="SSF55811">
    <property type="entry name" value="Nudix"/>
    <property type="match status" value="1"/>
</dbReference>
<dbReference type="PANTHER" id="PTHR21340">
    <property type="entry name" value="DIADENOSINE 5,5-P1,P4-TETRAPHOSPHATE PYROPHOSPHOHYDROLASE MUTT"/>
    <property type="match status" value="1"/>
</dbReference>
<dbReference type="Pfam" id="PF00293">
    <property type="entry name" value="NUDIX"/>
    <property type="match status" value="1"/>
</dbReference>
<reference evidence="3" key="1">
    <citation type="journal article" date="2020" name="mSystems">
        <title>Genome- and Community-Level Interaction Insights into Carbon Utilization and Element Cycling Functions of Hydrothermarchaeota in Hydrothermal Sediment.</title>
        <authorList>
            <person name="Zhou Z."/>
            <person name="Liu Y."/>
            <person name="Xu W."/>
            <person name="Pan J."/>
            <person name="Luo Z.H."/>
            <person name="Li M."/>
        </authorList>
    </citation>
    <scope>NUCLEOTIDE SEQUENCE [LARGE SCALE GENOMIC DNA]</scope>
    <source>
        <strain evidence="3">SpSt-855</strain>
    </source>
</reference>
<name>A0A7V5CU85_9BACT</name>
<dbReference type="InterPro" id="IPR051325">
    <property type="entry name" value="Nudix_hydrolase_domain"/>
</dbReference>
<organism evidence="3">
    <name type="scientific">Acidobacterium capsulatum</name>
    <dbReference type="NCBI Taxonomy" id="33075"/>
    <lineage>
        <taxon>Bacteria</taxon>
        <taxon>Pseudomonadati</taxon>
        <taxon>Acidobacteriota</taxon>
        <taxon>Terriglobia</taxon>
        <taxon>Terriglobales</taxon>
        <taxon>Acidobacteriaceae</taxon>
        <taxon>Acidobacterium</taxon>
    </lineage>
</organism>
<dbReference type="GO" id="GO:0004081">
    <property type="term" value="F:bis(5'-nucleosyl)-tetraphosphatase (asymmetrical) activity"/>
    <property type="evidence" value="ECO:0007669"/>
    <property type="project" value="TreeGrafter"/>
</dbReference>
<dbReference type="InterPro" id="IPR000086">
    <property type="entry name" value="NUDIX_hydrolase_dom"/>
</dbReference>
<protein>
    <submittedName>
        <fullName evidence="3">NUDIX domain-containing protein</fullName>
    </submittedName>
</protein>
<dbReference type="PANTHER" id="PTHR21340:SF7">
    <property type="entry name" value="NUDIX HYDROLASE DOMAIN-CONTAINING PROTEIN"/>
    <property type="match status" value="1"/>
</dbReference>
<dbReference type="AlphaFoldDB" id="A0A7V5CU85"/>
<dbReference type="InterPro" id="IPR015797">
    <property type="entry name" value="NUDIX_hydrolase-like_dom_sf"/>
</dbReference>
<accession>A0A7V5CU85</accession>
<comment type="caution">
    <text evidence="3">The sequence shown here is derived from an EMBL/GenBank/DDBJ whole genome shotgun (WGS) entry which is preliminary data.</text>
</comment>
<feature type="domain" description="Nudix hydrolase" evidence="2">
    <location>
        <begin position="17"/>
        <end position="169"/>
    </location>
</feature>
<gene>
    <name evidence="3" type="ORF">ENW50_11755</name>
</gene>